<dbReference type="AlphaFoldDB" id="W1PXD8"/>
<protein>
    <recommendedName>
        <fullName evidence="4">Auxin-responsive protein</fullName>
    </recommendedName>
</protein>
<dbReference type="HOGENOM" id="CLU_2336414_0_0_1"/>
<dbReference type="PANTHER" id="PTHR31374:SF6">
    <property type="entry name" value="OS04G0608300 PROTEIN"/>
    <property type="match status" value="1"/>
</dbReference>
<reference evidence="3" key="1">
    <citation type="journal article" date="2013" name="Science">
        <title>The Amborella genome and the evolution of flowering plants.</title>
        <authorList>
            <consortium name="Amborella Genome Project"/>
        </authorList>
    </citation>
    <scope>NUCLEOTIDE SEQUENCE [LARGE SCALE GENOMIC DNA]</scope>
</reference>
<comment type="similarity">
    <text evidence="1">Belongs to the ARG7 family.</text>
</comment>
<proteinExistence type="inferred from homology"/>
<dbReference type="PANTHER" id="PTHR31374">
    <property type="entry name" value="AUXIN-INDUCED PROTEIN-LIKE-RELATED"/>
    <property type="match status" value="1"/>
</dbReference>
<dbReference type="Proteomes" id="UP000017836">
    <property type="component" value="Unassembled WGS sequence"/>
</dbReference>
<gene>
    <name evidence="2" type="ORF">AMTR_s00025p00191690</name>
</gene>
<evidence type="ECO:0000313" key="2">
    <source>
        <dbReference type="EMBL" id="ERN12521.1"/>
    </source>
</evidence>
<keyword evidence="3" id="KW-1185">Reference proteome</keyword>
<evidence type="ECO:0008006" key="4">
    <source>
        <dbReference type="Google" id="ProtNLM"/>
    </source>
</evidence>
<evidence type="ECO:0000256" key="1">
    <source>
        <dbReference type="ARBA" id="ARBA00006974"/>
    </source>
</evidence>
<dbReference type="Gramene" id="ERN12521">
    <property type="protein sequence ID" value="ERN12521"/>
    <property type="gene ID" value="AMTR_s00025p00191690"/>
</dbReference>
<accession>W1PXD8</accession>
<name>W1PXD8_AMBTC</name>
<dbReference type="GO" id="GO:0009733">
    <property type="term" value="P:response to auxin"/>
    <property type="evidence" value="ECO:0007669"/>
    <property type="project" value="InterPro"/>
</dbReference>
<dbReference type="InterPro" id="IPR003676">
    <property type="entry name" value="SAUR_fam"/>
</dbReference>
<sequence length="98" mass="11203">MEYLRHRAFEHLLREAEEEFGFEQEGVLTIPCETAVFEKVLRVLEQKESGSKMMKVLGFDEDGSGDGKREKNCFCGSEAEVALFGVSRHHPNHKSLCR</sequence>
<dbReference type="Pfam" id="PF02519">
    <property type="entry name" value="Auxin_inducible"/>
    <property type="match status" value="1"/>
</dbReference>
<evidence type="ECO:0000313" key="3">
    <source>
        <dbReference type="Proteomes" id="UP000017836"/>
    </source>
</evidence>
<dbReference type="EMBL" id="KI392614">
    <property type="protein sequence ID" value="ERN12521.1"/>
    <property type="molecule type" value="Genomic_DNA"/>
</dbReference>
<organism evidence="2 3">
    <name type="scientific">Amborella trichopoda</name>
    <dbReference type="NCBI Taxonomy" id="13333"/>
    <lineage>
        <taxon>Eukaryota</taxon>
        <taxon>Viridiplantae</taxon>
        <taxon>Streptophyta</taxon>
        <taxon>Embryophyta</taxon>
        <taxon>Tracheophyta</taxon>
        <taxon>Spermatophyta</taxon>
        <taxon>Magnoliopsida</taxon>
        <taxon>Amborellales</taxon>
        <taxon>Amborellaceae</taxon>
        <taxon>Amborella</taxon>
    </lineage>
</organism>